<organism evidence="10 11">
    <name type="scientific">Candidatus Desulfaltia bathyphila</name>
    <dbReference type="NCBI Taxonomy" id="2841697"/>
    <lineage>
        <taxon>Bacteria</taxon>
        <taxon>Pseudomonadati</taxon>
        <taxon>Thermodesulfobacteriota</taxon>
        <taxon>Desulfobacteria</taxon>
        <taxon>Desulfobacterales</taxon>
        <taxon>Desulfobacterales incertae sedis</taxon>
        <taxon>Candidatus Desulfaltia</taxon>
    </lineage>
</organism>
<reference evidence="10 11" key="1">
    <citation type="submission" date="2020-08" db="EMBL/GenBank/DDBJ databases">
        <title>Bridging the membrane lipid divide: bacteria of the FCB group superphylum have the potential to synthesize archaeal ether lipids.</title>
        <authorList>
            <person name="Villanueva L."/>
            <person name="Von Meijenfeldt F.A.B."/>
            <person name="Westbye A.B."/>
            <person name="Yadav S."/>
            <person name="Hopmans E.C."/>
            <person name="Dutilh B.E."/>
            <person name="Sinninghe Damste J.S."/>
        </authorList>
    </citation>
    <scope>NUCLEOTIDE SEQUENCE [LARGE SCALE GENOMIC DNA]</scope>
    <source>
        <strain evidence="10">NIOZ-UU82</strain>
    </source>
</reference>
<evidence type="ECO:0000256" key="2">
    <source>
        <dbReference type="ARBA" id="ARBA00011738"/>
    </source>
</evidence>
<keyword evidence="5 8" id="KW-0378">Hydrolase</keyword>
<name>A0A8J6N4C5_9BACT</name>
<comment type="catalytic activity">
    <reaction evidence="7 8">
        <text>adenosine(34) in tRNA + H2O + H(+) = inosine(34) in tRNA + NH4(+)</text>
        <dbReference type="Rhea" id="RHEA:43168"/>
        <dbReference type="Rhea" id="RHEA-COMP:10373"/>
        <dbReference type="Rhea" id="RHEA-COMP:10374"/>
        <dbReference type="ChEBI" id="CHEBI:15377"/>
        <dbReference type="ChEBI" id="CHEBI:15378"/>
        <dbReference type="ChEBI" id="CHEBI:28938"/>
        <dbReference type="ChEBI" id="CHEBI:74411"/>
        <dbReference type="ChEBI" id="CHEBI:82852"/>
        <dbReference type="EC" id="3.5.4.33"/>
    </reaction>
</comment>
<dbReference type="InterPro" id="IPR002125">
    <property type="entry name" value="CMP_dCMP_dom"/>
</dbReference>
<dbReference type="GO" id="GO:0008270">
    <property type="term" value="F:zinc ion binding"/>
    <property type="evidence" value="ECO:0007669"/>
    <property type="project" value="UniProtKB-UniRule"/>
</dbReference>
<evidence type="ECO:0000256" key="5">
    <source>
        <dbReference type="ARBA" id="ARBA00022801"/>
    </source>
</evidence>
<sequence>MDTIHVKFMKLALKEAAKARQKDEVPIGALIATESGKILSSAHNQVISLADPTAHAEILVIREAAKKIQNYRLLKTTLYVTIEPCIMCMGAIIHARISRVVFGANDPRWGAAGSLYSLADDMRLNHRPEIVCNVCNDECKNIIQAFFRAKRKLVE</sequence>
<evidence type="ECO:0000256" key="7">
    <source>
        <dbReference type="ARBA" id="ARBA00048045"/>
    </source>
</evidence>
<feature type="binding site" evidence="8">
    <location>
        <position position="55"/>
    </location>
    <ligand>
        <name>Zn(2+)</name>
        <dbReference type="ChEBI" id="CHEBI:29105"/>
        <note>catalytic</note>
    </ligand>
</feature>
<dbReference type="PROSITE" id="PS51747">
    <property type="entry name" value="CYT_DCMP_DEAMINASES_2"/>
    <property type="match status" value="1"/>
</dbReference>
<proteinExistence type="inferred from homology"/>
<dbReference type="FunFam" id="3.40.140.10:FF:000005">
    <property type="entry name" value="tRNA-specific adenosine deaminase"/>
    <property type="match status" value="1"/>
</dbReference>
<dbReference type="AlphaFoldDB" id="A0A8J6N4C5"/>
<keyword evidence="6 8" id="KW-0862">Zinc</keyword>
<keyword evidence="4 8" id="KW-0479">Metal-binding</keyword>
<dbReference type="HAMAP" id="MF_00972">
    <property type="entry name" value="tRNA_aden_deaminase"/>
    <property type="match status" value="1"/>
</dbReference>
<evidence type="ECO:0000313" key="10">
    <source>
        <dbReference type="EMBL" id="MBC8198641.1"/>
    </source>
</evidence>
<evidence type="ECO:0000256" key="8">
    <source>
        <dbReference type="HAMAP-Rule" id="MF_00972"/>
    </source>
</evidence>
<dbReference type="NCBIfam" id="NF008113">
    <property type="entry name" value="PRK10860.1"/>
    <property type="match status" value="1"/>
</dbReference>
<dbReference type="PROSITE" id="PS00903">
    <property type="entry name" value="CYT_DCMP_DEAMINASES_1"/>
    <property type="match status" value="1"/>
</dbReference>
<feature type="active site" description="Proton donor" evidence="8">
    <location>
        <position position="57"/>
    </location>
</feature>
<dbReference type="EC" id="3.5.4.33" evidence="8"/>
<dbReference type="Pfam" id="PF00383">
    <property type="entry name" value="dCMP_cyt_deam_1"/>
    <property type="match status" value="1"/>
</dbReference>
<feature type="domain" description="CMP/dCMP-type deaminase" evidence="9">
    <location>
        <begin position="3"/>
        <end position="115"/>
    </location>
</feature>
<protein>
    <recommendedName>
        <fullName evidence="8">tRNA-specific adenosine deaminase</fullName>
        <ecNumber evidence="8">3.5.4.33</ecNumber>
    </recommendedName>
</protein>
<comment type="cofactor">
    <cofactor evidence="8">
        <name>Zn(2+)</name>
        <dbReference type="ChEBI" id="CHEBI:29105"/>
    </cofactor>
    <text evidence="8">Binds 1 zinc ion per subunit.</text>
</comment>
<dbReference type="PANTHER" id="PTHR11079">
    <property type="entry name" value="CYTOSINE DEAMINASE FAMILY MEMBER"/>
    <property type="match status" value="1"/>
</dbReference>
<dbReference type="GO" id="GO:0052717">
    <property type="term" value="F:tRNA-specific adenosine-34 deaminase activity"/>
    <property type="evidence" value="ECO:0007669"/>
    <property type="project" value="UniProtKB-UniRule"/>
</dbReference>
<gene>
    <name evidence="8" type="primary">tadA</name>
    <name evidence="10" type="ORF">H8E80_01140</name>
</gene>
<evidence type="ECO:0000259" key="9">
    <source>
        <dbReference type="PROSITE" id="PS51747"/>
    </source>
</evidence>
<evidence type="ECO:0000313" key="11">
    <source>
        <dbReference type="Proteomes" id="UP000603545"/>
    </source>
</evidence>
<comment type="caution">
    <text evidence="10">The sequence shown here is derived from an EMBL/GenBank/DDBJ whole genome shotgun (WGS) entry which is preliminary data.</text>
</comment>
<evidence type="ECO:0000256" key="3">
    <source>
        <dbReference type="ARBA" id="ARBA00022694"/>
    </source>
</evidence>
<evidence type="ECO:0000256" key="6">
    <source>
        <dbReference type="ARBA" id="ARBA00022833"/>
    </source>
</evidence>
<comment type="function">
    <text evidence="8">Catalyzes the deamination of adenosine to inosine at the wobble position 34 of tRNA(Arg2).</text>
</comment>
<dbReference type="PANTHER" id="PTHR11079:SF202">
    <property type="entry name" value="TRNA-SPECIFIC ADENOSINE DEAMINASE"/>
    <property type="match status" value="1"/>
</dbReference>
<dbReference type="InterPro" id="IPR028883">
    <property type="entry name" value="tRNA_aden_deaminase"/>
</dbReference>
<dbReference type="Gene3D" id="3.40.140.10">
    <property type="entry name" value="Cytidine Deaminase, domain 2"/>
    <property type="match status" value="1"/>
</dbReference>
<accession>A0A8J6N4C5</accession>
<feature type="binding site" evidence="8">
    <location>
        <position position="85"/>
    </location>
    <ligand>
        <name>Zn(2+)</name>
        <dbReference type="ChEBI" id="CHEBI:29105"/>
        <note>catalytic</note>
    </ligand>
</feature>
<dbReference type="InterPro" id="IPR016193">
    <property type="entry name" value="Cytidine_deaminase-like"/>
</dbReference>
<evidence type="ECO:0000256" key="1">
    <source>
        <dbReference type="ARBA" id="ARBA00010669"/>
    </source>
</evidence>
<comment type="similarity">
    <text evidence="1">Belongs to the cytidine and deoxycytidylate deaminase family. ADAT2 subfamily.</text>
</comment>
<dbReference type="CDD" id="cd01285">
    <property type="entry name" value="nucleoside_deaminase"/>
    <property type="match status" value="1"/>
</dbReference>
<dbReference type="InterPro" id="IPR016192">
    <property type="entry name" value="APOBEC/CMP_deaminase_Zn-bd"/>
</dbReference>
<evidence type="ECO:0000256" key="4">
    <source>
        <dbReference type="ARBA" id="ARBA00022723"/>
    </source>
</evidence>
<feature type="binding site" evidence="8">
    <location>
        <position position="88"/>
    </location>
    <ligand>
        <name>Zn(2+)</name>
        <dbReference type="ChEBI" id="CHEBI:29105"/>
        <note>catalytic</note>
    </ligand>
</feature>
<dbReference type="GO" id="GO:0002100">
    <property type="term" value="P:tRNA wobble adenosine to inosine editing"/>
    <property type="evidence" value="ECO:0007669"/>
    <property type="project" value="UniProtKB-UniRule"/>
</dbReference>
<dbReference type="EMBL" id="JACNLL010000016">
    <property type="protein sequence ID" value="MBC8198641.1"/>
    <property type="molecule type" value="Genomic_DNA"/>
</dbReference>
<comment type="subunit">
    <text evidence="2 8">Homodimer.</text>
</comment>
<dbReference type="SUPFAM" id="SSF53927">
    <property type="entry name" value="Cytidine deaminase-like"/>
    <property type="match status" value="1"/>
</dbReference>
<dbReference type="Proteomes" id="UP000603545">
    <property type="component" value="Unassembled WGS sequence"/>
</dbReference>
<keyword evidence="3 8" id="KW-0819">tRNA processing</keyword>